<protein>
    <submittedName>
        <fullName evidence="2">Uncharacterized protein</fullName>
    </submittedName>
</protein>
<dbReference type="Proteomes" id="UP001305647">
    <property type="component" value="Unassembled WGS sequence"/>
</dbReference>
<reference evidence="2" key="2">
    <citation type="submission" date="2023-05" db="EMBL/GenBank/DDBJ databases">
        <authorList>
            <consortium name="Lawrence Berkeley National Laboratory"/>
            <person name="Steindorff A."/>
            <person name="Hensen N."/>
            <person name="Bonometti L."/>
            <person name="Westerberg I."/>
            <person name="Brannstrom I.O."/>
            <person name="Guillou S."/>
            <person name="Cros-Aarteil S."/>
            <person name="Calhoun S."/>
            <person name="Haridas S."/>
            <person name="Kuo A."/>
            <person name="Mondo S."/>
            <person name="Pangilinan J."/>
            <person name="Riley R."/>
            <person name="Labutti K."/>
            <person name="Andreopoulos B."/>
            <person name="Lipzen A."/>
            <person name="Chen C."/>
            <person name="Yanf M."/>
            <person name="Daum C."/>
            <person name="Ng V."/>
            <person name="Clum A."/>
            <person name="Ohm R."/>
            <person name="Martin F."/>
            <person name="Silar P."/>
            <person name="Natvig D."/>
            <person name="Lalanne C."/>
            <person name="Gautier V."/>
            <person name="Ament-Velasquez S.L."/>
            <person name="Kruys A."/>
            <person name="Hutchinson M.I."/>
            <person name="Powell A.J."/>
            <person name="Barry K."/>
            <person name="Miller A.N."/>
            <person name="Grigoriev I.V."/>
            <person name="Debuchy R."/>
            <person name="Gladieux P."/>
            <person name="Thoren M.H."/>
            <person name="Johannesson H."/>
        </authorList>
    </citation>
    <scope>NUCLEOTIDE SEQUENCE</scope>
    <source>
        <strain evidence="2">CBS 757.83</strain>
    </source>
</reference>
<keyword evidence="3" id="KW-1185">Reference proteome</keyword>
<keyword evidence="1" id="KW-0812">Transmembrane</keyword>
<dbReference type="EMBL" id="MU863626">
    <property type="protein sequence ID" value="KAK4104989.1"/>
    <property type="molecule type" value="Genomic_DNA"/>
</dbReference>
<reference evidence="2" key="1">
    <citation type="journal article" date="2023" name="Mol. Phylogenet. Evol.">
        <title>Genome-scale phylogeny and comparative genomics of the fungal order Sordariales.</title>
        <authorList>
            <person name="Hensen N."/>
            <person name="Bonometti L."/>
            <person name="Westerberg I."/>
            <person name="Brannstrom I.O."/>
            <person name="Guillou S."/>
            <person name="Cros-Aarteil S."/>
            <person name="Calhoun S."/>
            <person name="Haridas S."/>
            <person name="Kuo A."/>
            <person name="Mondo S."/>
            <person name="Pangilinan J."/>
            <person name="Riley R."/>
            <person name="LaButti K."/>
            <person name="Andreopoulos B."/>
            <person name="Lipzen A."/>
            <person name="Chen C."/>
            <person name="Yan M."/>
            <person name="Daum C."/>
            <person name="Ng V."/>
            <person name="Clum A."/>
            <person name="Steindorff A."/>
            <person name="Ohm R.A."/>
            <person name="Martin F."/>
            <person name="Silar P."/>
            <person name="Natvig D.O."/>
            <person name="Lalanne C."/>
            <person name="Gautier V."/>
            <person name="Ament-Velasquez S.L."/>
            <person name="Kruys A."/>
            <person name="Hutchinson M.I."/>
            <person name="Powell A.J."/>
            <person name="Barry K."/>
            <person name="Miller A.N."/>
            <person name="Grigoriev I.V."/>
            <person name="Debuchy R."/>
            <person name="Gladieux P."/>
            <person name="Hiltunen Thoren M."/>
            <person name="Johannesson H."/>
        </authorList>
    </citation>
    <scope>NUCLEOTIDE SEQUENCE</scope>
    <source>
        <strain evidence="2">CBS 757.83</strain>
    </source>
</reference>
<comment type="caution">
    <text evidence="2">The sequence shown here is derived from an EMBL/GenBank/DDBJ whole genome shotgun (WGS) entry which is preliminary data.</text>
</comment>
<organism evidence="2 3">
    <name type="scientific">Parathielavia hyrcaniae</name>
    <dbReference type="NCBI Taxonomy" id="113614"/>
    <lineage>
        <taxon>Eukaryota</taxon>
        <taxon>Fungi</taxon>
        <taxon>Dikarya</taxon>
        <taxon>Ascomycota</taxon>
        <taxon>Pezizomycotina</taxon>
        <taxon>Sordariomycetes</taxon>
        <taxon>Sordariomycetidae</taxon>
        <taxon>Sordariales</taxon>
        <taxon>Chaetomiaceae</taxon>
        <taxon>Parathielavia</taxon>
    </lineage>
</organism>
<name>A0AAN6QA29_9PEZI</name>
<accession>A0AAN6QA29</accession>
<evidence type="ECO:0000313" key="3">
    <source>
        <dbReference type="Proteomes" id="UP001305647"/>
    </source>
</evidence>
<sequence length="109" mass="12386">MELTAVRTRYGLSDCHYGPLSLSLSRYDTHTTSKRSAHGIFHFVFLLLLQLGRVAGIGSTSIGHCERGWLLFCHMAIIRFLISVGFCPFFLRSFFLYLFFIASVCWVVG</sequence>
<keyword evidence="1" id="KW-1133">Transmembrane helix</keyword>
<proteinExistence type="predicted"/>
<evidence type="ECO:0000313" key="2">
    <source>
        <dbReference type="EMBL" id="KAK4104989.1"/>
    </source>
</evidence>
<dbReference type="AlphaFoldDB" id="A0AAN6QA29"/>
<feature type="transmembrane region" description="Helical" evidence="1">
    <location>
        <begin position="39"/>
        <end position="56"/>
    </location>
</feature>
<keyword evidence="1" id="KW-0472">Membrane</keyword>
<evidence type="ECO:0000256" key="1">
    <source>
        <dbReference type="SAM" id="Phobius"/>
    </source>
</evidence>
<gene>
    <name evidence="2" type="ORF">N658DRAFT_196782</name>
</gene>